<dbReference type="AlphaFoldDB" id="A0A803TC84"/>
<protein>
    <recommendedName>
        <fullName evidence="3">F-box domain-containing protein</fullName>
    </recommendedName>
</protein>
<reference evidence="1" key="1">
    <citation type="submission" date="2009-12" db="EMBL/GenBank/DDBJ databases">
        <title>The Genome Sequence of Anolis carolinensis (Green Anole Lizard).</title>
        <authorList>
            <consortium name="The Genome Sequencing Platform"/>
            <person name="Di Palma F."/>
            <person name="Alfoldi J."/>
            <person name="Heiman D."/>
            <person name="Young S."/>
            <person name="Grabherr M."/>
            <person name="Johnson J."/>
            <person name="Lander E.S."/>
            <person name="Lindblad-Toh K."/>
        </authorList>
    </citation>
    <scope>NUCLEOTIDE SEQUENCE [LARGE SCALE GENOMIC DNA]</scope>
    <source>
        <strain evidence="1">JBL SC #1</strain>
    </source>
</reference>
<organism evidence="1 2">
    <name type="scientific">Anolis carolinensis</name>
    <name type="common">Green anole</name>
    <name type="synonym">American chameleon</name>
    <dbReference type="NCBI Taxonomy" id="28377"/>
    <lineage>
        <taxon>Eukaryota</taxon>
        <taxon>Metazoa</taxon>
        <taxon>Chordata</taxon>
        <taxon>Craniata</taxon>
        <taxon>Vertebrata</taxon>
        <taxon>Euteleostomi</taxon>
        <taxon>Lepidosauria</taxon>
        <taxon>Squamata</taxon>
        <taxon>Bifurcata</taxon>
        <taxon>Unidentata</taxon>
        <taxon>Episquamata</taxon>
        <taxon>Toxicofera</taxon>
        <taxon>Iguania</taxon>
        <taxon>Dactyloidae</taxon>
        <taxon>Anolis</taxon>
    </lineage>
</organism>
<proteinExistence type="predicted"/>
<dbReference type="Gene3D" id="3.80.10.10">
    <property type="entry name" value="Ribonuclease Inhibitor"/>
    <property type="match status" value="1"/>
</dbReference>
<dbReference type="InParanoid" id="A0A803TC84"/>
<keyword evidence="2" id="KW-1185">Reference proteome</keyword>
<dbReference type="InterPro" id="IPR032675">
    <property type="entry name" value="LRR_dom_sf"/>
</dbReference>
<reference evidence="1" key="3">
    <citation type="submission" date="2025-09" db="UniProtKB">
        <authorList>
            <consortium name="Ensembl"/>
        </authorList>
    </citation>
    <scope>IDENTIFICATION</scope>
</reference>
<dbReference type="Ensembl" id="ENSACAT00000056982.1">
    <property type="protein sequence ID" value="ENSACAP00000032824.1"/>
    <property type="gene ID" value="ENSACAG00000031901.2"/>
</dbReference>
<dbReference type="Proteomes" id="UP000001646">
    <property type="component" value="Unplaced"/>
</dbReference>
<evidence type="ECO:0008006" key="3">
    <source>
        <dbReference type="Google" id="ProtNLM"/>
    </source>
</evidence>
<dbReference type="SUPFAM" id="SSF52047">
    <property type="entry name" value="RNI-like"/>
    <property type="match status" value="2"/>
</dbReference>
<dbReference type="PANTHER" id="PTHR13318">
    <property type="entry name" value="PARTNER OF PAIRED, ISOFORM B-RELATED"/>
    <property type="match status" value="1"/>
</dbReference>
<reference evidence="1" key="2">
    <citation type="submission" date="2025-08" db="UniProtKB">
        <authorList>
            <consortium name="Ensembl"/>
        </authorList>
    </citation>
    <scope>IDENTIFICATION</scope>
</reference>
<dbReference type="InterPro" id="IPR006553">
    <property type="entry name" value="Leu-rich_rpt_Cys-con_subtyp"/>
</dbReference>
<dbReference type="Bgee" id="ENSACAG00000031901">
    <property type="expression patterns" value="Expressed in dewlap and 1 other cell type or tissue"/>
</dbReference>
<accession>A0A803TC84</accession>
<sequence length="573" mass="65405">MVWTGPAVHHHDAWQALLTFLTMWSGNTERKTMPLRRIIPTLENLRLDNVSENMKRLWVKVYSMEAKLARNRDHDTITGPFSMLAGPLLEKLFVILQVRRLLSPSILRVLLLPQLSSLNFTECASYVGNNLAHTITVRCKNLSSLTLRFCDRIHPDALVELVKALPCLTDLNLASTQCNTQVLSTIRSFCLKIEELDIDKCRKLSPDSLLHLVYDPVAGSYGCQSLKMLRTVELTPTTDLQSLLSVLVFVLLALPKLKYLYHNLVPQAVCLIYDQEFQGARMPAGFPSLEEVARYRTSTHPNEGSGRFTLALRKVNFIPLSLLPKIGAVCPHLLEISMILRDSWDLDQHVLPWRDLTHLCLDTDERMDLKELLPVTANIGTQLEGLSLDGFIFEDELTIYTFLSHCPNLLTLQFSFPSPWSNGLQSWPQNEARARNLCLPPLQFPELVKFCLMFQKFDTPLPFLHKVVLGNILESVFKYSPCLEILRLFSLPFPLDDTFQKALKPPSTALQSLQVLELSCAQISIRTIDLLVFSENRLCDLFLEQCGHINRAEYKELLRRVRKENLEVDITRE</sequence>
<evidence type="ECO:0000313" key="1">
    <source>
        <dbReference type="Ensembl" id="ENSACAP00000032824.1"/>
    </source>
</evidence>
<evidence type="ECO:0000313" key="2">
    <source>
        <dbReference type="Proteomes" id="UP000001646"/>
    </source>
</evidence>
<gene>
    <name evidence="1" type="primary">LOC103281661</name>
</gene>
<name>A0A803TC84_ANOCA</name>
<dbReference type="GeneTree" id="ENSGT01030000235337"/>
<dbReference type="SMART" id="SM00367">
    <property type="entry name" value="LRR_CC"/>
    <property type="match status" value="2"/>
</dbReference>